<dbReference type="Proteomes" id="UP000053562">
    <property type="component" value="Unassembled WGS sequence"/>
</dbReference>
<evidence type="ECO:0000313" key="2">
    <source>
        <dbReference type="EMBL" id="KMZ76604.1"/>
    </source>
</evidence>
<feature type="region of interest" description="Disordered" evidence="1">
    <location>
        <begin position="218"/>
        <end position="244"/>
    </location>
</feature>
<dbReference type="EMBL" id="KQ234677">
    <property type="protein sequence ID" value="KMZ76604.1"/>
    <property type="molecule type" value="Genomic_DNA"/>
</dbReference>
<proteinExistence type="predicted"/>
<name>A0A0J9S1F8_PLAVI</name>
<feature type="non-terminal residue" evidence="2">
    <location>
        <position position="1"/>
    </location>
</feature>
<organism evidence="2 3">
    <name type="scientific">Plasmodium vivax India VII</name>
    <dbReference type="NCBI Taxonomy" id="1077284"/>
    <lineage>
        <taxon>Eukaryota</taxon>
        <taxon>Sar</taxon>
        <taxon>Alveolata</taxon>
        <taxon>Apicomplexa</taxon>
        <taxon>Aconoidasida</taxon>
        <taxon>Haemosporida</taxon>
        <taxon>Plasmodiidae</taxon>
        <taxon>Plasmodium</taxon>
        <taxon>Plasmodium (Plasmodium)</taxon>
    </lineage>
</organism>
<gene>
    <name evidence="2" type="ORF">PVIIG_05786</name>
</gene>
<protein>
    <submittedName>
        <fullName evidence="2">Uncharacterized protein</fullName>
    </submittedName>
</protein>
<sequence length="310" mass="35509">YDVLSYFPTLYDNYEKITATPGNSHVQICNYVKRHFDRGNDDTHFFSTCQKIAIFIKYLQGNDLSSDINRSCKYLNYLINFEVQKFYYTPYQTPDFYKNIIQEYENEGYTLKTVCKGVIEHIDNAILLKIRKLYNLYYAIHKFINTSASTRECKTLGDYVQLHRAYRENCVEESQDAFCKALKQFSHYCYAHNSILIDCPKERSSLLSYTLKENTVGDVVDGDEEAPVEGPKENDHSRPSTQHHMGADVEFGLLRDRSPGSAEDIVDALPDNPSGYNGSSNGTIISTSLINDRSSNSKNQENVEESCSNK</sequence>
<reference evidence="2 3" key="1">
    <citation type="submission" date="2011-08" db="EMBL/GenBank/DDBJ databases">
        <title>The Genome Sequence of Plasmodium vivax India VII.</title>
        <authorList>
            <consortium name="The Broad Institute Genome Sequencing Platform"/>
            <consortium name="The Broad Institute Genome Sequencing Center for Infectious Disease"/>
            <person name="Neafsey D."/>
            <person name="Carlton J."/>
            <person name="Barnwell J."/>
            <person name="Collins W."/>
            <person name="Escalante A."/>
            <person name="Mullikin J."/>
            <person name="Saul A."/>
            <person name="Guigo R."/>
            <person name="Camara F."/>
            <person name="Young S.K."/>
            <person name="Zeng Q."/>
            <person name="Gargeya S."/>
            <person name="Fitzgerald M."/>
            <person name="Haas B."/>
            <person name="Abouelleil A."/>
            <person name="Alvarado L."/>
            <person name="Arachchi H.M."/>
            <person name="Berlin A."/>
            <person name="Brown A."/>
            <person name="Chapman S.B."/>
            <person name="Chen Z."/>
            <person name="Dunbar C."/>
            <person name="Freedman E."/>
            <person name="Gearin G."/>
            <person name="Gellesch M."/>
            <person name="Goldberg J."/>
            <person name="Griggs A."/>
            <person name="Gujja S."/>
            <person name="Heiman D."/>
            <person name="Howarth C."/>
            <person name="Larson L."/>
            <person name="Lui A."/>
            <person name="MacDonald P.J.P."/>
            <person name="Montmayeur A."/>
            <person name="Murphy C."/>
            <person name="Neiman D."/>
            <person name="Pearson M."/>
            <person name="Priest M."/>
            <person name="Roberts A."/>
            <person name="Saif S."/>
            <person name="Shea T."/>
            <person name="Shenoy N."/>
            <person name="Sisk P."/>
            <person name="Stolte C."/>
            <person name="Sykes S."/>
            <person name="Wortman J."/>
            <person name="Nusbaum C."/>
            <person name="Birren B."/>
        </authorList>
    </citation>
    <scope>NUCLEOTIDE SEQUENCE [LARGE SCALE GENOMIC DNA]</scope>
    <source>
        <strain evidence="2 3">India VII</strain>
    </source>
</reference>
<feature type="region of interest" description="Disordered" evidence="1">
    <location>
        <begin position="260"/>
        <end position="310"/>
    </location>
</feature>
<evidence type="ECO:0000256" key="1">
    <source>
        <dbReference type="SAM" id="MobiDB-lite"/>
    </source>
</evidence>
<feature type="compositionally biased region" description="Polar residues" evidence="1">
    <location>
        <begin position="274"/>
        <end position="310"/>
    </location>
</feature>
<dbReference type="AlphaFoldDB" id="A0A0J9S1F8"/>
<evidence type="ECO:0000313" key="3">
    <source>
        <dbReference type="Proteomes" id="UP000053562"/>
    </source>
</evidence>
<accession>A0A0J9S1F8</accession>